<dbReference type="AlphaFoldDB" id="A0A4E0RVY7"/>
<evidence type="ECO:0000313" key="1">
    <source>
        <dbReference type="EMBL" id="THD26748.1"/>
    </source>
</evidence>
<protein>
    <submittedName>
        <fullName evidence="1">Uncharacterized protein</fullName>
    </submittedName>
</protein>
<name>A0A4E0RVY7_FASHE</name>
<keyword evidence="2" id="KW-1185">Reference proteome</keyword>
<dbReference type="EMBL" id="JXXN02000638">
    <property type="protein sequence ID" value="THD26748.1"/>
    <property type="molecule type" value="Genomic_DNA"/>
</dbReference>
<accession>A0A4E0RVY7</accession>
<proteinExistence type="predicted"/>
<gene>
    <name evidence="1" type="ORF">D915_002433</name>
</gene>
<comment type="caution">
    <text evidence="1">The sequence shown here is derived from an EMBL/GenBank/DDBJ whole genome shotgun (WGS) entry which is preliminary data.</text>
</comment>
<evidence type="ECO:0000313" key="2">
    <source>
        <dbReference type="Proteomes" id="UP000230066"/>
    </source>
</evidence>
<sequence length="70" mass="8188">MSKVYLTSKIHEIRGSFRSINYTHPRQVPVEFGTQYAKVADHACKKLCNSQQTIRACFPPTLIKYIFDYF</sequence>
<dbReference type="Proteomes" id="UP000230066">
    <property type="component" value="Unassembled WGS sequence"/>
</dbReference>
<organism evidence="1 2">
    <name type="scientific">Fasciola hepatica</name>
    <name type="common">Liver fluke</name>
    <dbReference type="NCBI Taxonomy" id="6192"/>
    <lineage>
        <taxon>Eukaryota</taxon>
        <taxon>Metazoa</taxon>
        <taxon>Spiralia</taxon>
        <taxon>Lophotrochozoa</taxon>
        <taxon>Platyhelminthes</taxon>
        <taxon>Trematoda</taxon>
        <taxon>Digenea</taxon>
        <taxon>Plagiorchiida</taxon>
        <taxon>Echinostomata</taxon>
        <taxon>Echinostomatoidea</taxon>
        <taxon>Fasciolidae</taxon>
        <taxon>Fasciola</taxon>
    </lineage>
</organism>
<reference evidence="1" key="1">
    <citation type="submission" date="2019-03" db="EMBL/GenBank/DDBJ databases">
        <title>Improved annotation for the trematode Fasciola hepatica.</title>
        <authorList>
            <person name="Choi Y.-J."/>
            <person name="Martin J."/>
            <person name="Mitreva M."/>
        </authorList>
    </citation>
    <scope>NUCLEOTIDE SEQUENCE [LARGE SCALE GENOMIC DNA]</scope>
</reference>